<gene>
    <name evidence="2" type="ORF">JQC75_12080</name>
</gene>
<dbReference type="RefSeq" id="WP_203324331.1">
    <property type="nucleotide sequence ID" value="NZ_CP069213.1"/>
</dbReference>
<dbReference type="Pfam" id="PF19783">
    <property type="entry name" value="DUF6268"/>
    <property type="match status" value="1"/>
</dbReference>
<evidence type="ECO:0000259" key="1">
    <source>
        <dbReference type="Pfam" id="PF19783"/>
    </source>
</evidence>
<protein>
    <submittedName>
        <fullName evidence="2">Autotransporter outer membrane beta-barrel domain-containing protein</fullName>
    </submittedName>
</protein>
<reference evidence="2 3" key="1">
    <citation type="journal article" date="2012" name="Antonie Van Leeuwenhoek">
        <title>Shewanella litorisediminis sp. nov., a gammaproteobacterium isolated from a tidal flat sediment.</title>
        <authorList>
            <person name="Lee M.H."/>
            <person name="Yoon J.H."/>
        </authorList>
    </citation>
    <scope>NUCLEOTIDE SEQUENCE [LARGE SCALE GENOMIC DNA]</scope>
    <source>
        <strain evidence="2 3">SMK1-12</strain>
    </source>
</reference>
<sequence>MKMPNLSPQTSVKSTLSTASDVVTDASLNNQNAQQKSTANNSILNPGNVTLTATLCSLALLLGVMAPKAMAQGRPASLSFQAAYVSTQDAEVGQASLGRDLYMFDLKGNHGLNKNWSLGWSLGYDVLDYRWQSGDEALFAGRVTPWSSINRYNLSMSVGYRDDNWFYSLSPMLQYTWADTASSSDARSWGLVATAMHRFENGNLLGLGAIYLDDIGKNRVFPFVAVNWRLSDTFVLTNPFDAGFSGPAGLELIYEMSPAWQLGLGSSRRSQRVLLDDNGQTVEFDEWVGFLRLGWQIGQKVSLNTYAGMMFNGEMELGTGEREKLSNEAALALAFNVEF</sequence>
<organism evidence="2 3">
    <name type="scientific">Shewanella litorisediminis</name>
    <dbReference type="NCBI Taxonomy" id="1173586"/>
    <lineage>
        <taxon>Bacteria</taxon>
        <taxon>Pseudomonadati</taxon>
        <taxon>Pseudomonadota</taxon>
        <taxon>Gammaproteobacteria</taxon>
        <taxon>Alteromonadales</taxon>
        <taxon>Shewanellaceae</taxon>
        <taxon>Shewanella</taxon>
    </lineage>
</organism>
<evidence type="ECO:0000313" key="2">
    <source>
        <dbReference type="EMBL" id="QRH00617.1"/>
    </source>
</evidence>
<evidence type="ECO:0000313" key="3">
    <source>
        <dbReference type="Proteomes" id="UP000596252"/>
    </source>
</evidence>
<dbReference type="EMBL" id="CP069213">
    <property type="protein sequence ID" value="QRH00617.1"/>
    <property type="molecule type" value="Genomic_DNA"/>
</dbReference>
<keyword evidence="3" id="KW-1185">Reference proteome</keyword>
<dbReference type="InterPro" id="IPR046235">
    <property type="entry name" value="DUF6268"/>
</dbReference>
<feature type="domain" description="DUF6268" evidence="1">
    <location>
        <begin position="197"/>
        <end position="321"/>
    </location>
</feature>
<accession>A0ABX7FZY9</accession>
<dbReference type="Proteomes" id="UP000596252">
    <property type="component" value="Chromosome"/>
</dbReference>
<proteinExistence type="predicted"/>
<name>A0ABX7FZY9_9GAMM</name>